<accession>A0AAV7MSK9</accession>
<proteinExistence type="predicted"/>
<gene>
    <name evidence="1" type="ORF">NDU88_004126</name>
</gene>
<reference evidence="1" key="1">
    <citation type="journal article" date="2022" name="bioRxiv">
        <title>Sequencing and chromosome-scale assembly of the giantPleurodeles waltlgenome.</title>
        <authorList>
            <person name="Brown T."/>
            <person name="Elewa A."/>
            <person name="Iarovenko S."/>
            <person name="Subramanian E."/>
            <person name="Araus A.J."/>
            <person name="Petzold A."/>
            <person name="Susuki M."/>
            <person name="Suzuki K.-i.T."/>
            <person name="Hayashi T."/>
            <person name="Toyoda A."/>
            <person name="Oliveira C."/>
            <person name="Osipova E."/>
            <person name="Leigh N.D."/>
            <person name="Simon A."/>
            <person name="Yun M.H."/>
        </authorList>
    </citation>
    <scope>NUCLEOTIDE SEQUENCE</scope>
    <source>
        <strain evidence="1">20211129_DDA</strain>
        <tissue evidence="1">Liver</tissue>
    </source>
</reference>
<evidence type="ECO:0000313" key="2">
    <source>
        <dbReference type="Proteomes" id="UP001066276"/>
    </source>
</evidence>
<sequence>MASPSFKLRRSPYLNNAVPVALESTSDYLQSEDRIAKQIEYTPHVAPDRQYATVKVCKLSLELPGDIVEVLCLDYSRILESFFFFVELLRMRNKE</sequence>
<dbReference type="EMBL" id="JANPWB010000013">
    <property type="protein sequence ID" value="KAJ1106726.1"/>
    <property type="molecule type" value="Genomic_DNA"/>
</dbReference>
<protein>
    <submittedName>
        <fullName evidence="1">Uncharacterized protein</fullName>
    </submittedName>
</protein>
<comment type="caution">
    <text evidence="1">The sequence shown here is derived from an EMBL/GenBank/DDBJ whole genome shotgun (WGS) entry which is preliminary data.</text>
</comment>
<dbReference type="Proteomes" id="UP001066276">
    <property type="component" value="Chromosome 9"/>
</dbReference>
<dbReference type="AlphaFoldDB" id="A0AAV7MSK9"/>
<keyword evidence="2" id="KW-1185">Reference proteome</keyword>
<organism evidence="1 2">
    <name type="scientific">Pleurodeles waltl</name>
    <name type="common">Iberian ribbed newt</name>
    <dbReference type="NCBI Taxonomy" id="8319"/>
    <lineage>
        <taxon>Eukaryota</taxon>
        <taxon>Metazoa</taxon>
        <taxon>Chordata</taxon>
        <taxon>Craniata</taxon>
        <taxon>Vertebrata</taxon>
        <taxon>Euteleostomi</taxon>
        <taxon>Amphibia</taxon>
        <taxon>Batrachia</taxon>
        <taxon>Caudata</taxon>
        <taxon>Salamandroidea</taxon>
        <taxon>Salamandridae</taxon>
        <taxon>Pleurodelinae</taxon>
        <taxon>Pleurodeles</taxon>
    </lineage>
</organism>
<evidence type="ECO:0000313" key="1">
    <source>
        <dbReference type="EMBL" id="KAJ1106726.1"/>
    </source>
</evidence>
<name>A0AAV7MSK9_PLEWA</name>